<evidence type="ECO:0000256" key="4">
    <source>
        <dbReference type="ARBA" id="ARBA00029447"/>
    </source>
</evidence>
<gene>
    <name evidence="8" type="ORF">SAMN05444368_0949</name>
</gene>
<feature type="transmembrane region" description="Helical" evidence="6">
    <location>
        <begin position="35"/>
        <end position="56"/>
    </location>
</feature>
<dbReference type="SMART" id="SM00062">
    <property type="entry name" value="PBPb"/>
    <property type="match status" value="1"/>
</dbReference>
<dbReference type="SMART" id="SM00283">
    <property type="entry name" value="MA"/>
    <property type="match status" value="1"/>
</dbReference>
<keyword evidence="6" id="KW-1133">Transmembrane helix</keyword>
<dbReference type="SUPFAM" id="SSF53850">
    <property type="entry name" value="Periplasmic binding protein-like II"/>
    <property type="match status" value="1"/>
</dbReference>
<dbReference type="PROSITE" id="PS01039">
    <property type="entry name" value="SBP_BACTERIAL_3"/>
    <property type="match status" value="1"/>
</dbReference>
<name>A0ABY1JCR5_9BACT</name>
<evidence type="ECO:0000313" key="9">
    <source>
        <dbReference type="Proteomes" id="UP000185093"/>
    </source>
</evidence>
<dbReference type="InterPro" id="IPR004089">
    <property type="entry name" value="MCPsignal_dom"/>
</dbReference>
<dbReference type="PRINTS" id="PR00260">
    <property type="entry name" value="CHEMTRNSDUCR"/>
</dbReference>
<keyword evidence="9" id="KW-1185">Reference proteome</keyword>
<comment type="similarity">
    <text evidence="1">Belongs to the bacterial solute-binding protein 3 family.</text>
</comment>
<protein>
    <submittedName>
        <fullName evidence="8">Methyl-accepting chemotaxis protein</fullName>
    </submittedName>
</protein>
<feature type="domain" description="Methyl-accepting transducer" evidence="7">
    <location>
        <begin position="130"/>
        <end position="359"/>
    </location>
</feature>
<dbReference type="EMBL" id="FSQZ01000001">
    <property type="protein sequence ID" value="SIN66688.1"/>
    <property type="molecule type" value="Genomic_DNA"/>
</dbReference>
<evidence type="ECO:0000256" key="2">
    <source>
        <dbReference type="ARBA" id="ARBA00022729"/>
    </source>
</evidence>
<evidence type="ECO:0000256" key="1">
    <source>
        <dbReference type="ARBA" id="ARBA00010333"/>
    </source>
</evidence>
<reference evidence="8 9" key="1">
    <citation type="submission" date="2016-11" db="EMBL/GenBank/DDBJ databases">
        <authorList>
            <person name="Varghese N."/>
            <person name="Submissions S."/>
        </authorList>
    </citation>
    <scope>NUCLEOTIDE SEQUENCE [LARGE SCALE GENOMIC DNA]</scope>
    <source>
        <strain evidence="8 9">DSM 20664</strain>
    </source>
</reference>
<dbReference type="RefSeq" id="WP_014806076.1">
    <property type="nucleotide sequence ID" value="NZ_DAONBL010000015.1"/>
</dbReference>
<keyword evidence="2" id="KW-0732">Signal</keyword>
<accession>A0ABY1JCR5</accession>
<keyword evidence="6" id="KW-0472">Membrane</keyword>
<dbReference type="InterPro" id="IPR004090">
    <property type="entry name" value="Chemotax_Me-accpt_rcpt"/>
</dbReference>
<organism evidence="8 9">
    <name type="scientific">Acetomicrobium flavidum</name>
    <dbReference type="NCBI Taxonomy" id="49896"/>
    <lineage>
        <taxon>Bacteria</taxon>
        <taxon>Thermotogati</taxon>
        <taxon>Synergistota</taxon>
        <taxon>Synergistia</taxon>
        <taxon>Synergistales</taxon>
        <taxon>Acetomicrobiaceae</taxon>
        <taxon>Acetomicrobium</taxon>
    </lineage>
</organism>
<dbReference type="Gene3D" id="3.40.190.10">
    <property type="entry name" value="Periplasmic binding protein-like II"/>
    <property type="match status" value="2"/>
</dbReference>
<evidence type="ECO:0000256" key="6">
    <source>
        <dbReference type="SAM" id="Phobius"/>
    </source>
</evidence>
<dbReference type="Gene3D" id="1.10.287.950">
    <property type="entry name" value="Methyl-accepting chemotaxis protein"/>
    <property type="match status" value="1"/>
</dbReference>
<evidence type="ECO:0000256" key="5">
    <source>
        <dbReference type="PROSITE-ProRule" id="PRU00284"/>
    </source>
</evidence>
<evidence type="ECO:0000256" key="3">
    <source>
        <dbReference type="ARBA" id="ARBA00023224"/>
    </source>
</evidence>
<dbReference type="PANTHER" id="PTHR32089">
    <property type="entry name" value="METHYL-ACCEPTING CHEMOTAXIS PROTEIN MCPB"/>
    <property type="match status" value="1"/>
</dbReference>
<evidence type="ECO:0000313" key="8">
    <source>
        <dbReference type="EMBL" id="SIN66688.1"/>
    </source>
</evidence>
<proteinExistence type="inferred from homology"/>
<dbReference type="Proteomes" id="UP000185093">
    <property type="component" value="Unassembled WGS sequence"/>
</dbReference>
<comment type="similarity">
    <text evidence="4">Belongs to the methyl-accepting chemotaxis (MCP) protein family.</text>
</comment>
<dbReference type="InterPro" id="IPR001638">
    <property type="entry name" value="Solute-binding_3/MltF_N"/>
</dbReference>
<comment type="caution">
    <text evidence="8">The sequence shown here is derived from an EMBL/GenBank/DDBJ whole genome shotgun (WGS) entry which is preliminary data.</text>
</comment>
<feature type="transmembrane region" description="Helical" evidence="6">
    <location>
        <begin position="7"/>
        <end position="29"/>
    </location>
</feature>
<dbReference type="Pfam" id="PF00497">
    <property type="entry name" value="SBP_bac_3"/>
    <property type="match status" value="1"/>
</dbReference>
<dbReference type="PROSITE" id="PS50111">
    <property type="entry name" value="CHEMOTAXIS_TRANSDUC_2"/>
    <property type="match status" value="1"/>
</dbReference>
<keyword evidence="3 5" id="KW-0807">Transducer</keyword>
<dbReference type="CDD" id="cd13530">
    <property type="entry name" value="PBP2_peptides_like"/>
    <property type="match status" value="1"/>
</dbReference>
<sequence length="655" mass="71035">MKKEGSFAWLMFGTSVASWAIGLWLFSRLGGGRKAILWPAVVFAVATAALLVEAYLSKRERISLVRVLLSLNQKLSAKDLSVDKGKSFLSWVADGLNNTIQAILGVRIFAGKVGIATEDVVESAKFSSDTMHSIAAFASEIAQAASEISSLANDASLRIQTFSAGIQESSSTIENIAAQGKSVESEAGENVRLVQETTQGIGAVDEATKRVSEAIGQMQRVSKDIVDIVGSIKGIAAQTNLLALNAAIEAARAGEHGRGFAVVAEEVRSLAEESSRAASSIENLANNIRALAEEGVKSIDVASRKVMEANEKARRMDESNKKVLSIVGDLIREIGLTSETFQTQAESSVEMANFIAGITEKVDRQTKRLDEMNALLQDEAISSEAMAEKVEVILSSANAMEKALFKFKLKEEELSSSLVKERAVMRIGIENRDWGRFHFWRGGKVQGLDVDLANEIAKALNVKAEFVPTTWGNGEKGTLSGTWLSEDWSEFDMVISAVTKLPSRAERVVFSVSYAAVGQKILFRKQDELNSLKDLVGKKVGAQKGTTSEAIARKKLTGSTVVPYPSWQDALQALKKGDISAAVIDSPTVQSCLDEDPSLSSLRTVLTWEHFGVVLPKFVSGEFKEIVDDVVMKNREQLANKWLKSTRDSSYLATL</sequence>
<dbReference type="Pfam" id="PF00015">
    <property type="entry name" value="MCPsignal"/>
    <property type="match status" value="1"/>
</dbReference>
<keyword evidence="6" id="KW-0812">Transmembrane</keyword>
<dbReference type="InterPro" id="IPR018313">
    <property type="entry name" value="SBP_3_CS"/>
</dbReference>
<evidence type="ECO:0000259" key="7">
    <source>
        <dbReference type="PROSITE" id="PS50111"/>
    </source>
</evidence>
<dbReference type="SUPFAM" id="SSF58104">
    <property type="entry name" value="Methyl-accepting chemotaxis protein (MCP) signaling domain"/>
    <property type="match status" value="1"/>
</dbReference>
<dbReference type="PANTHER" id="PTHR32089:SF112">
    <property type="entry name" value="LYSOZYME-LIKE PROTEIN-RELATED"/>
    <property type="match status" value="1"/>
</dbReference>